<protein>
    <submittedName>
        <fullName evidence="2">Uncharacterized protein</fullName>
    </submittedName>
</protein>
<dbReference type="EMBL" id="JASSZA010000001">
    <property type="protein sequence ID" value="KAK2118660.1"/>
    <property type="molecule type" value="Genomic_DNA"/>
</dbReference>
<feature type="region of interest" description="Disordered" evidence="1">
    <location>
        <begin position="115"/>
        <end position="137"/>
    </location>
</feature>
<sequence>MASVFWSHRPCAQVSPDPWRVPSAHSWPLPQLSPGKALDPGGREVNDTLRCLSSRSSADATTCTALPGAGSRPPCGLFIGILSLHPGWDNKNHLWTLQSHPQLRPRTQRHDFRAAEPLKQTSPEMEDENTHLATGST</sequence>
<reference evidence="2 3" key="1">
    <citation type="submission" date="2023-05" db="EMBL/GenBank/DDBJ databases">
        <title>B98-5 Cell Line De Novo Hybrid Assembly: An Optical Mapping Approach.</title>
        <authorList>
            <person name="Kananen K."/>
            <person name="Auerbach J.A."/>
            <person name="Kautto E."/>
            <person name="Blachly J.S."/>
        </authorList>
    </citation>
    <scope>NUCLEOTIDE SEQUENCE [LARGE SCALE GENOMIC DNA]</scope>
    <source>
        <strain evidence="2">B95-8</strain>
        <tissue evidence="2">Cell line</tissue>
    </source>
</reference>
<evidence type="ECO:0000313" key="2">
    <source>
        <dbReference type="EMBL" id="KAK2118660.1"/>
    </source>
</evidence>
<accession>A0ABQ9WB01</accession>
<proteinExistence type="predicted"/>
<evidence type="ECO:0000313" key="3">
    <source>
        <dbReference type="Proteomes" id="UP001266305"/>
    </source>
</evidence>
<name>A0ABQ9WB01_SAGOE</name>
<comment type="caution">
    <text evidence="2">The sequence shown here is derived from an EMBL/GenBank/DDBJ whole genome shotgun (WGS) entry which is preliminary data.</text>
</comment>
<keyword evidence="3" id="KW-1185">Reference proteome</keyword>
<dbReference type="Proteomes" id="UP001266305">
    <property type="component" value="Unassembled WGS sequence"/>
</dbReference>
<gene>
    <name evidence="2" type="ORF">P7K49_000046</name>
</gene>
<evidence type="ECO:0000256" key="1">
    <source>
        <dbReference type="SAM" id="MobiDB-lite"/>
    </source>
</evidence>
<organism evidence="2 3">
    <name type="scientific">Saguinus oedipus</name>
    <name type="common">Cotton-top tamarin</name>
    <name type="synonym">Oedipomidas oedipus</name>
    <dbReference type="NCBI Taxonomy" id="9490"/>
    <lineage>
        <taxon>Eukaryota</taxon>
        <taxon>Metazoa</taxon>
        <taxon>Chordata</taxon>
        <taxon>Craniata</taxon>
        <taxon>Vertebrata</taxon>
        <taxon>Euteleostomi</taxon>
        <taxon>Mammalia</taxon>
        <taxon>Eutheria</taxon>
        <taxon>Euarchontoglires</taxon>
        <taxon>Primates</taxon>
        <taxon>Haplorrhini</taxon>
        <taxon>Platyrrhini</taxon>
        <taxon>Cebidae</taxon>
        <taxon>Callitrichinae</taxon>
        <taxon>Saguinus</taxon>
    </lineage>
</organism>